<proteinExistence type="predicted"/>
<evidence type="ECO:0000259" key="2">
    <source>
        <dbReference type="PROSITE" id="PS51208"/>
    </source>
</evidence>
<dbReference type="AlphaFoldDB" id="A0AAW9FHT2"/>
<dbReference type="GO" id="GO:0019867">
    <property type="term" value="C:outer membrane"/>
    <property type="evidence" value="ECO:0007669"/>
    <property type="project" value="InterPro"/>
</dbReference>
<gene>
    <name evidence="3" type="ORF">RMR22_09030</name>
</gene>
<organism evidence="3">
    <name type="scientific">Agrobacterium rosae</name>
    <dbReference type="NCBI Taxonomy" id="1972867"/>
    <lineage>
        <taxon>Bacteria</taxon>
        <taxon>Pseudomonadati</taxon>
        <taxon>Pseudomonadota</taxon>
        <taxon>Alphaproteobacteria</taxon>
        <taxon>Hyphomicrobiales</taxon>
        <taxon>Rhizobiaceae</taxon>
        <taxon>Rhizobium/Agrobacterium group</taxon>
        <taxon>Agrobacterium</taxon>
    </lineage>
</organism>
<dbReference type="SUPFAM" id="SSF103515">
    <property type="entry name" value="Autotransporter"/>
    <property type="match status" value="1"/>
</dbReference>
<dbReference type="InterPro" id="IPR005546">
    <property type="entry name" value="Autotransporte_beta"/>
</dbReference>
<dbReference type="SMART" id="SM00869">
    <property type="entry name" value="Autotransporter"/>
    <property type="match status" value="1"/>
</dbReference>
<feature type="signal peptide" evidence="1">
    <location>
        <begin position="1"/>
        <end position="30"/>
    </location>
</feature>
<dbReference type="InterPro" id="IPR006315">
    <property type="entry name" value="OM_autotransptr_brl_dom"/>
</dbReference>
<dbReference type="EMBL" id="JAVRAF010000002">
    <property type="protein sequence ID" value="MDX8302388.1"/>
    <property type="molecule type" value="Genomic_DNA"/>
</dbReference>
<evidence type="ECO:0000256" key="1">
    <source>
        <dbReference type="SAM" id="SignalP"/>
    </source>
</evidence>
<name>A0AAW9FHT2_9HYPH</name>
<protein>
    <submittedName>
        <fullName evidence="3">Autotransporter domain-containing protein</fullName>
    </submittedName>
</protein>
<evidence type="ECO:0000313" key="3">
    <source>
        <dbReference type="EMBL" id="MDX8302388.1"/>
    </source>
</evidence>
<accession>A0AAW9FHT2</accession>
<keyword evidence="1" id="KW-0732">Signal</keyword>
<dbReference type="RefSeq" id="WP_320202632.1">
    <property type="nucleotide sequence ID" value="NZ_CP192782.1"/>
</dbReference>
<feature type="chain" id="PRO_5043813135" evidence="1">
    <location>
        <begin position="31"/>
        <end position="1063"/>
    </location>
</feature>
<dbReference type="PROSITE" id="PS51208">
    <property type="entry name" value="AUTOTRANSPORTER"/>
    <property type="match status" value="1"/>
</dbReference>
<feature type="domain" description="Autotransporter" evidence="2">
    <location>
        <begin position="792"/>
        <end position="1063"/>
    </location>
</feature>
<dbReference type="NCBIfam" id="TIGR01414">
    <property type="entry name" value="autotrans_barl"/>
    <property type="match status" value="1"/>
</dbReference>
<comment type="caution">
    <text evidence="3">The sequence shown here is derived from an EMBL/GenBank/DDBJ whole genome shotgun (WGS) entry which is preliminary data.</text>
</comment>
<dbReference type="Gene3D" id="2.40.128.130">
    <property type="entry name" value="Autotransporter beta-domain"/>
    <property type="match status" value="1"/>
</dbReference>
<reference evidence="3" key="1">
    <citation type="journal article" date="2023" name="Phytobiomes J">
        <title>Deciphering the key players within the bacterial microbiota associated with aerial crown gall tumors on rhododendron: Insights into the gallobiome.</title>
        <authorList>
            <person name="Kuzmanovic N."/>
            <person name="Nesme J."/>
            <person name="Wolf J."/>
            <person name="Neumann-Schaal M."/>
            <person name="Petersen J."/>
            <person name="Fernandez-Gnecco G."/>
            <person name="Sproeer C."/>
            <person name="Bunk B."/>
            <person name="Overmann J."/>
            <person name="Sorensen S.J."/>
            <person name="Idczak E."/>
            <person name="Smalla K."/>
        </authorList>
    </citation>
    <scope>NUCLEOTIDE SEQUENCE</scope>
    <source>
        <strain evidence="3">Rho-11.1</strain>
    </source>
</reference>
<dbReference type="InterPro" id="IPR036709">
    <property type="entry name" value="Autotransporte_beta_dom_sf"/>
</dbReference>
<sequence length="1063" mass="106085">MNQQLLPEFSRRLGLFTALVSLALTTPSFSQSVWTGTTNNEFSEGANWNPNLPGETDTATVNTGSPQVTNEATIDQLGVNGGNVTVTNTGALTVTSGSTITSGSVGINAGGVLNSNVDLNGGGLGIDGTLNGKLNLNNGNVTVNGALGSASVGVGTALSNNGTVGDVSVSSGGTFANNSSGTAGALTNAGTASNAGTVESLTNTAGNFTNNAGGTITGKTTVSGGTVTNNFVVTDADVAAAAAFVNNAGATAGAIRNSGSVTNTGTIASFQNDAGNFTNNTGGVVTGLAAISGGNLTNNAELNDVEIGTGGTFTNTTNAIAGAVTNAGAASNAGSIASLSNTAGNFTNNSGGEITGKTTVSGGTVTNNFVVTDVDVAEAAAFVNNTGATAGDVRNSGTVTNAGTVASVQNDAGTFTNNVGGVVIGATTVYGGTVTNNFVVTDADVAAAAAFVNNAGATAGAIRNSGTVTNAGTIASLQNDGGLFTNNGGGEVTGTTKIDGGTIVNNATLANVEIGKQGIFTNNNGATAGTVTNAGTAANDGTIASLVNTDGYFSNTGTIAGGAAITGGELVNQGTIAGTIDIFDGGLLSGSGVSGGLTVNAGGILSPGPGVATLDVTGNLTFHTGSTYQLDINANGLSDRINAGTIDINGGTLDIRAASSTYGFSTNYTILTANNITGTFDSINSDFAFLSPTLTYGSSSVDLSLDRNAVRFKDVALTANDGLTAAAVEDFGVTNTLFSAILPLDIQTAQSAFSQLNGEIHSSLKSAFIKDSQFSREAILDQMYALDERTSVSVDDTHFWTSGILAQNDFASDGNARAFDTKTAVTFFGADIAVSDHWRFGGVMGYGHLAAQPQASADSYHIGLYTAGDIGPLNVVGGAIHTKNEVSTQREIAFGTFTDQLDAKYDSASTQVFGDISWRLEGESFSLKPFANLSYISLETDDFNESGGAAALSASGGSSDVSMSTLGIRWSTALQTSDLPVVASGTIGWRHAAGDLTPDLLTSFAGGSPFILEGITIPKNSLVLKAGITAILSKSARLSLTYSGEFAGGFQSNTAHANLSIDF</sequence>
<dbReference type="Pfam" id="PF03797">
    <property type="entry name" value="Autotransporter"/>
    <property type="match status" value="1"/>
</dbReference>